<gene>
    <name evidence="2" type="ORF">H0G86_011530</name>
</gene>
<evidence type="ECO:0000256" key="1">
    <source>
        <dbReference type="SAM" id="MobiDB-lite"/>
    </source>
</evidence>
<evidence type="ECO:0000313" key="3">
    <source>
        <dbReference type="Proteomes" id="UP000826661"/>
    </source>
</evidence>
<reference evidence="2 3" key="1">
    <citation type="journal article" date="2021" name="BMC Genomics">
        <title>Telomere-to-telomere genome assembly of asparaginase-producing Trichoderma simmonsii.</title>
        <authorList>
            <person name="Chung D."/>
            <person name="Kwon Y.M."/>
            <person name="Yang Y."/>
        </authorList>
    </citation>
    <scope>NUCLEOTIDE SEQUENCE [LARGE SCALE GENOMIC DNA]</scope>
    <source>
        <strain evidence="2 3">GH-Sj1</strain>
    </source>
</reference>
<dbReference type="AlphaFoldDB" id="A0A8G0PME6"/>
<accession>A0A8G0PME6</accession>
<proteinExistence type="predicted"/>
<protein>
    <submittedName>
        <fullName evidence="2">Uncharacterized protein</fullName>
    </submittedName>
</protein>
<evidence type="ECO:0000313" key="2">
    <source>
        <dbReference type="EMBL" id="QYT04625.1"/>
    </source>
</evidence>
<keyword evidence="3" id="KW-1185">Reference proteome</keyword>
<name>A0A8G0PME6_9HYPO</name>
<organism evidence="2 3">
    <name type="scientific">Trichoderma simmonsii</name>
    <dbReference type="NCBI Taxonomy" id="1491479"/>
    <lineage>
        <taxon>Eukaryota</taxon>
        <taxon>Fungi</taxon>
        <taxon>Dikarya</taxon>
        <taxon>Ascomycota</taxon>
        <taxon>Pezizomycotina</taxon>
        <taxon>Sordariomycetes</taxon>
        <taxon>Hypocreomycetidae</taxon>
        <taxon>Hypocreales</taxon>
        <taxon>Hypocreaceae</taxon>
        <taxon>Trichoderma</taxon>
    </lineage>
</organism>
<feature type="region of interest" description="Disordered" evidence="1">
    <location>
        <begin position="94"/>
        <end position="113"/>
    </location>
</feature>
<sequence>MAISILYLQALSLLKLRSRDTQKHGAPRPGSFFLFPFFFCARHHTMSHIPPPSKTADLDTISRPSPPHMSRLPLSFTPSLVFFCLSSLPSPYQPDPLCPEDPRHYIGSPASGH</sequence>
<dbReference type="Proteomes" id="UP000826661">
    <property type="component" value="Chromosome VI"/>
</dbReference>
<dbReference type="EMBL" id="CP075869">
    <property type="protein sequence ID" value="QYT04625.1"/>
    <property type="molecule type" value="Genomic_DNA"/>
</dbReference>